<comment type="caution">
    <text evidence="2">The sequence shown here is derived from an EMBL/GenBank/DDBJ whole genome shotgun (WGS) entry which is preliminary data.</text>
</comment>
<accession>A0A7Y9IBV8</accession>
<proteinExistence type="predicted"/>
<organism evidence="2 3">
    <name type="scientific">Microlunatus parietis</name>
    <dbReference type="NCBI Taxonomy" id="682979"/>
    <lineage>
        <taxon>Bacteria</taxon>
        <taxon>Bacillati</taxon>
        <taxon>Actinomycetota</taxon>
        <taxon>Actinomycetes</taxon>
        <taxon>Propionibacteriales</taxon>
        <taxon>Propionibacteriaceae</taxon>
        <taxon>Microlunatus</taxon>
    </lineage>
</organism>
<sequence length="245" mass="26987">MVGNGNTPVERPAGQSQAPEPSQDLIEVLESAARLQTLVPDAVLVGGTAAALHAGHRVSFDHDHVVADLQQRFDLVLDALEREGDWVTNRATEGRIVLGELGGIEAGVRQLRRAHPLEVQLVKLPSGNAVRVPTLEETLRIKAFLIVVRNRVRDYLDVAALSDQLGLRAAAATLNEIDVFYEEMRQGDDAVASQLARQLADPKPADSRVLRHLPTYKGLLPRWHRWDAVVGQCQDLVRCMIEGRE</sequence>
<evidence type="ECO:0000256" key="1">
    <source>
        <dbReference type="SAM" id="MobiDB-lite"/>
    </source>
</evidence>
<dbReference type="AlphaFoldDB" id="A0A7Y9IBV8"/>
<feature type="region of interest" description="Disordered" evidence="1">
    <location>
        <begin position="1"/>
        <end position="21"/>
    </location>
</feature>
<reference evidence="2 3" key="1">
    <citation type="submission" date="2020-07" db="EMBL/GenBank/DDBJ databases">
        <title>Sequencing the genomes of 1000 actinobacteria strains.</title>
        <authorList>
            <person name="Klenk H.-P."/>
        </authorList>
    </citation>
    <scope>NUCLEOTIDE SEQUENCE [LARGE SCALE GENOMIC DNA]</scope>
    <source>
        <strain evidence="2 3">DSM 22083</strain>
    </source>
</reference>
<evidence type="ECO:0000313" key="2">
    <source>
        <dbReference type="EMBL" id="NYE73962.1"/>
    </source>
</evidence>
<evidence type="ECO:0008006" key="4">
    <source>
        <dbReference type="Google" id="ProtNLM"/>
    </source>
</evidence>
<gene>
    <name evidence="2" type="ORF">BKA15_005291</name>
</gene>
<name>A0A7Y9IBV8_9ACTN</name>
<keyword evidence="3" id="KW-1185">Reference proteome</keyword>
<protein>
    <recommendedName>
        <fullName evidence="4">Nucleotidyl transferase AbiEii toxin, Type IV TA system</fullName>
    </recommendedName>
</protein>
<dbReference type="Proteomes" id="UP000569914">
    <property type="component" value="Unassembled WGS sequence"/>
</dbReference>
<dbReference type="EMBL" id="JACCBU010000001">
    <property type="protein sequence ID" value="NYE73962.1"/>
    <property type="molecule type" value="Genomic_DNA"/>
</dbReference>
<evidence type="ECO:0000313" key="3">
    <source>
        <dbReference type="Proteomes" id="UP000569914"/>
    </source>
</evidence>